<sequence length="57" mass="6935">MQRFEFTGEVRHKMLKRFLESSAADPTEFEQASFQYIIRSANEKALLKDDWTHWHLY</sequence>
<protein>
    <submittedName>
        <fullName evidence="1">Nucleotidyltransferase substrate binding protein</fullName>
    </submittedName>
</protein>
<organism evidence="1 2">
    <name type="scientific">Catenovulum adriaticum</name>
    <dbReference type="NCBI Taxonomy" id="2984846"/>
    <lineage>
        <taxon>Bacteria</taxon>
        <taxon>Pseudomonadati</taxon>
        <taxon>Pseudomonadota</taxon>
        <taxon>Gammaproteobacteria</taxon>
        <taxon>Alteromonadales</taxon>
        <taxon>Alteromonadaceae</taxon>
        <taxon>Catenovulum</taxon>
    </lineage>
</organism>
<dbReference type="Proteomes" id="UP001163726">
    <property type="component" value="Chromosome"/>
</dbReference>
<evidence type="ECO:0000313" key="1">
    <source>
        <dbReference type="EMBL" id="WAJ71584.1"/>
    </source>
</evidence>
<dbReference type="SUPFAM" id="SSF81593">
    <property type="entry name" value="Nucleotidyltransferase substrate binding subunit/domain"/>
    <property type="match status" value="1"/>
</dbReference>
<accession>A0ABY7AT84</accession>
<keyword evidence="2" id="KW-1185">Reference proteome</keyword>
<evidence type="ECO:0000313" key="2">
    <source>
        <dbReference type="Proteomes" id="UP001163726"/>
    </source>
</evidence>
<dbReference type="InterPro" id="IPR010235">
    <property type="entry name" value="HepT"/>
</dbReference>
<gene>
    <name evidence="1" type="ORF">OLW01_05920</name>
</gene>
<proteinExistence type="predicted"/>
<dbReference type="Gene3D" id="1.20.120.330">
    <property type="entry name" value="Nucleotidyltransferases domain 2"/>
    <property type="match status" value="1"/>
</dbReference>
<reference evidence="1" key="1">
    <citation type="submission" date="2022-10" db="EMBL/GenBank/DDBJ databases">
        <title>Catenovulum adriacola sp. nov. isolated in the Harbour of Susak.</title>
        <authorList>
            <person name="Schoch T."/>
            <person name="Reich S.J."/>
            <person name="Stoeferle S."/>
            <person name="Flaiz M."/>
            <person name="Kazda M."/>
            <person name="Riedel C.U."/>
            <person name="Duerre P."/>
        </authorList>
    </citation>
    <scope>NUCLEOTIDE SEQUENCE</scope>
    <source>
        <strain evidence="1">TS8</strain>
    </source>
</reference>
<dbReference type="EMBL" id="CP109965">
    <property type="protein sequence ID" value="WAJ71584.1"/>
    <property type="molecule type" value="Genomic_DNA"/>
</dbReference>
<dbReference type="Pfam" id="PF08780">
    <property type="entry name" value="NTase_sub_bind"/>
    <property type="match status" value="1"/>
</dbReference>
<name>A0ABY7AT84_9ALTE</name>